<dbReference type="AlphaFoldDB" id="G4TG42"/>
<organism evidence="1 2">
    <name type="scientific">Serendipita indica (strain DSM 11827)</name>
    <name type="common">Root endophyte fungus</name>
    <name type="synonym">Piriformospora indica</name>
    <dbReference type="NCBI Taxonomy" id="1109443"/>
    <lineage>
        <taxon>Eukaryota</taxon>
        <taxon>Fungi</taxon>
        <taxon>Dikarya</taxon>
        <taxon>Basidiomycota</taxon>
        <taxon>Agaricomycotina</taxon>
        <taxon>Agaricomycetes</taxon>
        <taxon>Sebacinales</taxon>
        <taxon>Serendipitaceae</taxon>
        <taxon>Serendipita</taxon>
    </lineage>
</organism>
<keyword evidence="2" id="KW-1185">Reference proteome</keyword>
<sequence length="422" mass="47321">MKYDWGSTVVVVTDETVGKFLATLREANPGNAYWPRDMRTEEGYQRAVSYFHIVPLLQTVDQHNAYAWLAIEVLTPTWQDYLFPDLSKVLSIAQPPDVMVGLDQRNQTVIFQPMLHKPDSLPASAELCTELPRMMRMELEQIVSQSGRQQSKISERAEESVHSVLQQDDPFMKESDLNGMIVYIRLAVDALCQGLFGDSVPIRFSTGHGEPLILWETKSPSAGEKHMQTMISSQSITFSKDQVKWLNEHAVLAKLAWHAMDCDVKPSWAVIFAGSVYMIVHISYRIDCKKHLRPFLHYSPMIPLYDRTLPIWSTVLYMVVPVESSAGNSLAKMLTAPMDGELSCEAPLGGNLRPISSSLESSDGILVYTEGSYMVPMSRVVDLASKAPDTRLPFLLQVTGRPLCGGSGQFYRFNGLHVFKLA</sequence>
<dbReference type="EMBL" id="CAFZ01000077">
    <property type="protein sequence ID" value="CCA70277.1"/>
    <property type="molecule type" value="Genomic_DNA"/>
</dbReference>
<dbReference type="Proteomes" id="UP000007148">
    <property type="component" value="Unassembled WGS sequence"/>
</dbReference>
<gene>
    <name evidence="1" type="ORF">PIIN_04216</name>
</gene>
<name>G4TG42_SERID</name>
<accession>G4TG42</accession>
<dbReference type="HOGENOM" id="CLU_030369_0_0_1"/>
<dbReference type="InParanoid" id="G4TG42"/>
<evidence type="ECO:0000313" key="2">
    <source>
        <dbReference type="Proteomes" id="UP000007148"/>
    </source>
</evidence>
<proteinExistence type="predicted"/>
<reference evidence="1 2" key="1">
    <citation type="journal article" date="2011" name="PLoS Pathog.">
        <title>Endophytic Life Strategies Decoded by Genome and Transcriptome Analyses of the Mutualistic Root Symbiont Piriformospora indica.</title>
        <authorList>
            <person name="Zuccaro A."/>
            <person name="Lahrmann U."/>
            <person name="Guldener U."/>
            <person name="Langen G."/>
            <person name="Pfiffi S."/>
            <person name="Biedenkopf D."/>
            <person name="Wong P."/>
            <person name="Samans B."/>
            <person name="Grimm C."/>
            <person name="Basiewicz M."/>
            <person name="Murat C."/>
            <person name="Martin F."/>
            <person name="Kogel K.H."/>
        </authorList>
    </citation>
    <scope>NUCLEOTIDE SEQUENCE [LARGE SCALE GENOMIC DNA]</scope>
    <source>
        <strain evidence="1 2">DSM 11827</strain>
    </source>
</reference>
<comment type="caution">
    <text evidence="1">The sequence shown here is derived from an EMBL/GenBank/DDBJ whole genome shotgun (WGS) entry which is preliminary data.</text>
</comment>
<evidence type="ECO:0000313" key="1">
    <source>
        <dbReference type="EMBL" id="CCA70277.1"/>
    </source>
</evidence>
<protein>
    <submittedName>
        <fullName evidence="1">Uncharacterized protein</fullName>
    </submittedName>
</protein>